<proteinExistence type="predicted"/>
<dbReference type="AlphaFoldDB" id="A0A1F7IES9"/>
<evidence type="ECO:0000313" key="4">
    <source>
        <dbReference type="Proteomes" id="UP000179270"/>
    </source>
</evidence>
<dbReference type="PROSITE" id="PS51910">
    <property type="entry name" value="GH18_2"/>
    <property type="match status" value="1"/>
</dbReference>
<dbReference type="Proteomes" id="UP000179270">
    <property type="component" value="Unassembled WGS sequence"/>
</dbReference>
<dbReference type="Gene3D" id="3.20.20.80">
    <property type="entry name" value="Glycosidases"/>
    <property type="match status" value="1"/>
</dbReference>
<dbReference type="InterPro" id="IPR017853">
    <property type="entry name" value="GH"/>
</dbReference>
<sequence>MLKKILLVIFGLGCGIIGAVFILQYSSKLLPGTDRFLTPLGLQKPVVMGFLPYWLLDKDNKDYSPYLDTVSYFGLTIDADGTIEKYTNPGETEPGWLTLKSKKINSILEFTKQKNLKRSLVVFSGNQEKIGRLMENPEDHAKNLVEEISPILTKYGFTDLNIDIESVSTATDSARQNFTLFTKTIHEQLKKRYDSITLSIDVSPTALIKKYLIDVAKISPFVDKVILMTYDFHYQGSSVTGAVAPVNGAGKSAEFDTETSIKEALKILVPEKIILGVPLYGYEWETLSDYPQAAVIPGSGITASNKRVEGFLAKCSSCSAKFDPVSLESYIIFKDQETNTFHQIFYPDKRVMEEKINLMKKYRLGGMALWALGYEGKTILEPLKNL</sequence>
<keyword evidence="1" id="KW-1133">Transmembrane helix</keyword>
<dbReference type="Gene3D" id="3.10.50.10">
    <property type="match status" value="1"/>
</dbReference>
<dbReference type="PANTHER" id="PTHR46066">
    <property type="entry name" value="CHITINASE DOMAIN-CONTAINING PROTEIN 1 FAMILY MEMBER"/>
    <property type="match status" value="1"/>
</dbReference>
<reference evidence="3 4" key="1">
    <citation type="journal article" date="2016" name="Nat. Commun.">
        <title>Thousands of microbial genomes shed light on interconnected biogeochemical processes in an aquifer system.</title>
        <authorList>
            <person name="Anantharaman K."/>
            <person name="Brown C.T."/>
            <person name="Hug L.A."/>
            <person name="Sharon I."/>
            <person name="Castelle C.J."/>
            <person name="Probst A.J."/>
            <person name="Thomas B.C."/>
            <person name="Singh A."/>
            <person name="Wilkins M.J."/>
            <person name="Karaoz U."/>
            <person name="Brodie E.L."/>
            <person name="Williams K.H."/>
            <person name="Hubbard S.S."/>
            <person name="Banfield J.F."/>
        </authorList>
    </citation>
    <scope>NUCLEOTIDE SEQUENCE [LARGE SCALE GENOMIC DNA]</scope>
</reference>
<keyword evidence="1" id="KW-0472">Membrane</keyword>
<dbReference type="EMBL" id="MGAF01000015">
    <property type="protein sequence ID" value="OGK41873.1"/>
    <property type="molecule type" value="Genomic_DNA"/>
</dbReference>
<organism evidence="3 4">
    <name type="scientific">Candidatus Roizmanbacteria bacterium RIFCSPLOWO2_01_FULL_35_13</name>
    <dbReference type="NCBI Taxonomy" id="1802055"/>
    <lineage>
        <taxon>Bacteria</taxon>
        <taxon>Candidatus Roizmaniibacteriota</taxon>
    </lineage>
</organism>
<dbReference type="Pfam" id="PF00704">
    <property type="entry name" value="Glyco_hydro_18"/>
    <property type="match status" value="1"/>
</dbReference>
<keyword evidence="1" id="KW-0812">Transmembrane</keyword>
<dbReference type="STRING" id="1802055.A3A74_02570"/>
<dbReference type="PANTHER" id="PTHR46066:SF2">
    <property type="entry name" value="CHITINASE DOMAIN-CONTAINING PROTEIN 1"/>
    <property type="match status" value="1"/>
</dbReference>
<dbReference type="SUPFAM" id="SSF51445">
    <property type="entry name" value="(Trans)glycosidases"/>
    <property type="match status" value="1"/>
</dbReference>
<feature type="domain" description="GH18" evidence="2">
    <location>
        <begin position="45"/>
        <end position="386"/>
    </location>
</feature>
<protein>
    <recommendedName>
        <fullName evidence="2">GH18 domain-containing protein</fullName>
    </recommendedName>
</protein>
<feature type="transmembrane region" description="Helical" evidence="1">
    <location>
        <begin position="5"/>
        <end position="24"/>
    </location>
</feature>
<name>A0A1F7IES9_9BACT</name>
<accession>A0A1F7IES9</accession>
<gene>
    <name evidence="3" type="ORF">A3A74_02570</name>
</gene>
<dbReference type="InterPro" id="IPR011583">
    <property type="entry name" value="Chitinase_II/V-like_cat"/>
</dbReference>
<dbReference type="GO" id="GO:0008061">
    <property type="term" value="F:chitin binding"/>
    <property type="evidence" value="ECO:0007669"/>
    <property type="project" value="InterPro"/>
</dbReference>
<dbReference type="GO" id="GO:0005975">
    <property type="term" value="P:carbohydrate metabolic process"/>
    <property type="evidence" value="ECO:0007669"/>
    <property type="project" value="InterPro"/>
</dbReference>
<dbReference type="InterPro" id="IPR001223">
    <property type="entry name" value="Glyco_hydro18_cat"/>
</dbReference>
<dbReference type="SMART" id="SM00636">
    <property type="entry name" value="Glyco_18"/>
    <property type="match status" value="1"/>
</dbReference>
<evidence type="ECO:0000259" key="2">
    <source>
        <dbReference type="PROSITE" id="PS51910"/>
    </source>
</evidence>
<dbReference type="InterPro" id="IPR029070">
    <property type="entry name" value="Chitinase_insertion_sf"/>
</dbReference>
<evidence type="ECO:0000256" key="1">
    <source>
        <dbReference type="SAM" id="Phobius"/>
    </source>
</evidence>
<evidence type="ECO:0000313" key="3">
    <source>
        <dbReference type="EMBL" id="OGK41873.1"/>
    </source>
</evidence>
<comment type="caution">
    <text evidence="3">The sequence shown here is derived from an EMBL/GenBank/DDBJ whole genome shotgun (WGS) entry which is preliminary data.</text>
</comment>